<feature type="compositionally biased region" description="Polar residues" evidence="1">
    <location>
        <begin position="227"/>
        <end position="236"/>
    </location>
</feature>
<feature type="compositionally biased region" description="Low complexity" evidence="1">
    <location>
        <begin position="531"/>
        <end position="553"/>
    </location>
</feature>
<feature type="compositionally biased region" description="Polar residues" evidence="1">
    <location>
        <begin position="456"/>
        <end position="465"/>
    </location>
</feature>
<gene>
    <name evidence="3" type="ORF">Q8F55_008935</name>
</gene>
<feature type="compositionally biased region" description="Acidic residues" evidence="1">
    <location>
        <begin position="312"/>
        <end position="329"/>
    </location>
</feature>
<dbReference type="PANTHER" id="PTHR37283:SF1">
    <property type="entry name" value="PH DOMAIN-CONTAINING PROTEIN YHR131C"/>
    <property type="match status" value="1"/>
</dbReference>
<feature type="compositionally biased region" description="Basic and acidic residues" evidence="1">
    <location>
        <begin position="153"/>
        <end position="167"/>
    </location>
</feature>
<protein>
    <recommendedName>
        <fullName evidence="2">PH domain-containing protein</fullName>
    </recommendedName>
</protein>
<dbReference type="GeneID" id="95989978"/>
<reference evidence="3 4" key="1">
    <citation type="submission" date="2023-08" db="EMBL/GenBank/DDBJ databases">
        <title>Annotated Genome Sequence of Vanrija albida AlHP1.</title>
        <authorList>
            <person name="Herzog R."/>
        </authorList>
    </citation>
    <scope>NUCLEOTIDE SEQUENCE [LARGE SCALE GENOMIC DNA]</scope>
    <source>
        <strain evidence="3 4">AlHP1</strain>
    </source>
</reference>
<feature type="region of interest" description="Disordered" evidence="1">
    <location>
        <begin position="225"/>
        <end position="259"/>
    </location>
</feature>
<dbReference type="PROSITE" id="PS50003">
    <property type="entry name" value="PH_DOMAIN"/>
    <property type="match status" value="1"/>
</dbReference>
<feature type="region of interest" description="Disordered" evidence="1">
    <location>
        <begin position="1"/>
        <end position="122"/>
    </location>
</feature>
<organism evidence="3 4">
    <name type="scientific">Vanrija albida</name>
    <dbReference type="NCBI Taxonomy" id="181172"/>
    <lineage>
        <taxon>Eukaryota</taxon>
        <taxon>Fungi</taxon>
        <taxon>Dikarya</taxon>
        <taxon>Basidiomycota</taxon>
        <taxon>Agaricomycotina</taxon>
        <taxon>Tremellomycetes</taxon>
        <taxon>Trichosporonales</taxon>
        <taxon>Trichosporonaceae</taxon>
        <taxon>Vanrija</taxon>
    </lineage>
</organism>
<evidence type="ECO:0000259" key="2">
    <source>
        <dbReference type="PROSITE" id="PS50003"/>
    </source>
</evidence>
<dbReference type="EMBL" id="JBBXJM010000007">
    <property type="protein sequence ID" value="KAL1405308.1"/>
    <property type="molecule type" value="Genomic_DNA"/>
</dbReference>
<feature type="compositionally biased region" description="Basic and acidic residues" evidence="1">
    <location>
        <begin position="19"/>
        <end position="30"/>
    </location>
</feature>
<accession>A0ABR3PS93</accession>
<dbReference type="RefSeq" id="XP_069205252.1">
    <property type="nucleotide sequence ID" value="XM_069357315.1"/>
</dbReference>
<evidence type="ECO:0000313" key="3">
    <source>
        <dbReference type="EMBL" id="KAL1405308.1"/>
    </source>
</evidence>
<dbReference type="Proteomes" id="UP001565368">
    <property type="component" value="Unassembled WGS sequence"/>
</dbReference>
<feature type="compositionally biased region" description="Low complexity" evidence="1">
    <location>
        <begin position="104"/>
        <end position="115"/>
    </location>
</feature>
<feature type="region of interest" description="Disordered" evidence="1">
    <location>
        <begin position="139"/>
        <end position="210"/>
    </location>
</feature>
<feature type="region of interest" description="Disordered" evidence="1">
    <location>
        <begin position="912"/>
        <end position="962"/>
    </location>
</feature>
<feature type="domain" description="PH" evidence="2">
    <location>
        <begin position="664"/>
        <end position="898"/>
    </location>
</feature>
<feature type="compositionally biased region" description="Low complexity" evidence="1">
    <location>
        <begin position="747"/>
        <end position="772"/>
    </location>
</feature>
<evidence type="ECO:0000313" key="4">
    <source>
        <dbReference type="Proteomes" id="UP001565368"/>
    </source>
</evidence>
<name>A0ABR3PS93_9TREE</name>
<dbReference type="SMART" id="SM00233">
    <property type="entry name" value="PH"/>
    <property type="match status" value="1"/>
</dbReference>
<keyword evidence="4" id="KW-1185">Reference proteome</keyword>
<feature type="compositionally biased region" description="Polar residues" evidence="1">
    <location>
        <begin position="67"/>
        <end position="87"/>
    </location>
</feature>
<evidence type="ECO:0000256" key="1">
    <source>
        <dbReference type="SAM" id="MobiDB-lite"/>
    </source>
</evidence>
<dbReference type="InterPro" id="IPR011993">
    <property type="entry name" value="PH-like_dom_sf"/>
</dbReference>
<feature type="compositionally biased region" description="Polar residues" evidence="1">
    <location>
        <begin position="773"/>
        <end position="792"/>
    </location>
</feature>
<dbReference type="SUPFAM" id="SSF50729">
    <property type="entry name" value="PH domain-like"/>
    <property type="match status" value="1"/>
</dbReference>
<proteinExistence type="predicted"/>
<dbReference type="InterPro" id="IPR001849">
    <property type="entry name" value="PH_domain"/>
</dbReference>
<feature type="region of interest" description="Disordered" evidence="1">
    <location>
        <begin position="453"/>
        <end position="655"/>
    </location>
</feature>
<feature type="region of interest" description="Disordered" evidence="1">
    <location>
        <begin position="744"/>
        <end position="806"/>
    </location>
</feature>
<feature type="region of interest" description="Disordered" evidence="1">
    <location>
        <begin position="271"/>
        <end position="384"/>
    </location>
</feature>
<feature type="compositionally biased region" description="Basic and acidic residues" evidence="1">
    <location>
        <begin position="793"/>
        <end position="806"/>
    </location>
</feature>
<feature type="compositionally biased region" description="Polar residues" evidence="1">
    <location>
        <begin position="554"/>
        <end position="572"/>
    </location>
</feature>
<dbReference type="PANTHER" id="PTHR37283">
    <property type="entry name" value="PH DOMAIN-CONTAINING PROTEIN YHR131C"/>
    <property type="match status" value="1"/>
</dbReference>
<feature type="compositionally biased region" description="Acidic residues" evidence="1">
    <location>
        <begin position="90"/>
        <end position="101"/>
    </location>
</feature>
<dbReference type="Gene3D" id="2.30.29.30">
    <property type="entry name" value="Pleckstrin-homology domain (PH domain)/Phosphotyrosine-binding domain (PTB)"/>
    <property type="match status" value="1"/>
</dbReference>
<comment type="caution">
    <text evidence="3">The sequence shown here is derived from an EMBL/GenBank/DDBJ whole genome shotgun (WGS) entry which is preliminary data.</text>
</comment>
<feature type="compositionally biased region" description="Low complexity" evidence="1">
    <location>
        <begin position="189"/>
        <end position="200"/>
    </location>
</feature>
<feature type="compositionally biased region" description="Low complexity" evidence="1">
    <location>
        <begin position="923"/>
        <end position="940"/>
    </location>
</feature>
<sequence>MPSLFSTRRAESPAPGSRITRERRASRRESSTSVDTVDFQGRLRNLLGEGGSKNLFRKRSSDLLRASSPSGTSARSMSRGSTHTAVFSETDMEASDAETDEAVATPPGGAGQTTTRIKIPLSQDPEEAMAAAFVMGPGSLAPFLEPEAPARASTDEHNDTTKERVDEPAPAVRPAYAASIISQDGRRPSTATTASFTSASDSLPRHPSKASLVLQSAPMPLPIANLPTLTPVSTQPPEWGTLAREGGPKSPALSRANSRSSLHGVFPFFTPVVASPTTSRPTPSRELTDKEIRKATRAMPVMTRMPTQRGNDDDEDDGGEAEDDDDDADASSSQESPPLPAQEDDHLAFTTKGKAPAAGTMTPVAEEAPGSSTPSSLADRQHTQALAAVEQIRAAAASSNLVLGSTSAKSVWNLATPRPDYSASAGEWATFTESPLKTATIAAANARAPGYFDSFVASSGRTPTESAVEATPRASDLLRPVTTPRKRSGSGQVRPARSDPALRSSPVEEEDSESSSSDVTSDDEASGSGSGSSTAAHSSSAATATTPATSTSTRPSFYTRPSQSMVNLSRPQAASARPESSVGDEEEEAADASVTSSPPESVIYTPPTPNAPLRGQSAPPPLKRRLSLEDVPPPKYQPMAFYDGPVPKPREEEGRERLPPYWCGVHIEGTLARKMEFNAPGVQAKDRSWKKHYFVLHGTALYVYKFDPTKVPLRSGEVYLTASNDEVESHLHVHLPPDRVLQERRASMSTTSPTTTASAARAASPAGRRNASIDSSLSRSMQARRLTNGSTTHPRESESGPDAKDLHLFTHKSRRQSSGAESVASSTASAPIAAHLPFAHNQLVHVYSLHNAESGLAADYKKRLHCVRVRSEGQQFMLQTESARQCVQWIEAFQAATNVAMDLDVRPMPVQQTLPRRRRRRNPAAAAAAAAAAGVNGGRVPEPDTPEGNAALVAAAERRDRDRDRMLAEDQAAHHANTAIMS</sequence>